<evidence type="ECO:0008006" key="4">
    <source>
        <dbReference type="Google" id="ProtNLM"/>
    </source>
</evidence>
<dbReference type="EMBL" id="JAQAGZ010000013">
    <property type="protein sequence ID" value="MCZ8514685.1"/>
    <property type="molecule type" value="Genomic_DNA"/>
</dbReference>
<reference evidence="2 3" key="1">
    <citation type="submission" date="2022-12" db="EMBL/GenBank/DDBJ databases">
        <title>Draft genome sequence of Paenibacillus sp. dW9.</title>
        <authorList>
            <person name="Choi E.-W."/>
            <person name="Kim D.-U."/>
        </authorList>
    </citation>
    <scope>NUCLEOTIDE SEQUENCE [LARGE SCALE GENOMIC DNA]</scope>
    <source>
        <strain evidence="3">dW9</strain>
    </source>
</reference>
<keyword evidence="1" id="KW-0732">Signal</keyword>
<protein>
    <recommendedName>
        <fullName evidence="4">DUF4139 domain-containing protein</fullName>
    </recommendedName>
</protein>
<feature type="signal peptide" evidence="1">
    <location>
        <begin position="1"/>
        <end position="29"/>
    </location>
</feature>
<gene>
    <name evidence="2" type="ORF">O9H85_20095</name>
</gene>
<evidence type="ECO:0000256" key="1">
    <source>
        <dbReference type="SAM" id="SignalP"/>
    </source>
</evidence>
<evidence type="ECO:0000313" key="2">
    <source>
        <dbReference type="EMBL" id="MCZ8514685.1"/>
    </source>
</evidence>
<feature type="chain" id="PRO_5046078971" description="DUF4139 domain-containing protein" evidence="1">
    <location>
        <begin position="30"/>
        <end position="607"/>
    </location>
</feature>
<sequence>MKRNRRTHNNGLPWGRAALAAALTASLLAAVPAPGIVRAAGAADSAVLKPAPAESYALNDKLKVQVKSLLNETTSEGTRIGAVVRLTSGDKKTVKIPDLELRARLADGQEVTLQASVLNAHAIRPNTAEELNYYVSLDGADRVELTDLVWYSVDWYSYPKQETVQLSVPVAGLSWNGPLSGLADSAAVKSWGDSFVLPAVVDSPIVYTSVSASRDNTAQGPVTTVKLLAENPSDSKETLPELAVDGKAENAKETEKKVYPGKRVEAGPIVLEPKEKKYIQYAIPTDKDTVLTAFNVLSPESFRQLDAKGQLTVIPYAVGRFQVKLAGASGAAAEYAAAPEAEPGTPLAFDGMSDAIDPSLTVSLAELHRHENEGEGFKTVIAKLKLTNGGDQPVPIPALQLKLLTASGLQYNGTRQNQTASEIMPQTSYVVSYAFNMPKEAKDERVVLKFAEPKTASGAPGSPIGAYKMAFQETAPNDQNMTFYPFAVKLNSWSMMARSILPSALAPGPVTYTYRLRLSMDIVRDDSVIVDQNFSKMHIELVDQAGKMIGYKDLPFTGVNRLISGTQYIQFDNLRTDEQEYPLTINIYETIATSNGDAKRLVGVLQQ</sequence>
<comment type="caution">
    <text evidence="2">The sequence shown here is derived from an EMBL/GenBank/DDBJ whole genome shotgun (WGS) entry which is preliminary data.</text>
</comment>
<organism evidence="2 3">
    <name type="scientific">Paenibacillus gyeongsangnamensis</name>
    <dbReference type="NCBI Taxonomy" id="3388067"/>
    <lineage>
        <taxon>Bacteria</taxon>
        <taxon>Bacillati</taxon>
        <taxon>Bacillota</taxon>
        <taxon>Bacilli</taxon>
        <taxon>Bacillales</taxon>
        <taxon>Paenibacillaceae</taxon>
        <taxon>Paenibacillus</taxon>
    </lineage>
</organism>
<proteinExistence type="predicted"/>
<dbReference type="Proteomes" id="UP001527882">
    <property type="component" value="Unassembled WGS sequence"/>
</dbReference>
<dbReference type="RefSeq" id="WP_269883208.1">
    <property type="nucleotide sequence ID" value="NZ_JAQAGZ010000013.1"/>
</dbReference>
<keyword evidence="3" id="KW-1185">Reference proteome</keyword>
<accession>A0ABT4QCX1</accession>
<name>A0ABT4QCX1_9BACL</name>
<evidence type="ECO:0000313" key="3">
    <source>
        <dbReference type="Proteomes" id="UP001527882"/>
    </source>
</evidence>